<evidence type="ECO:0008006" key="3">
    <source>
        <dbReference type="Google" id="ProtNLM"/>
    </source>
</evidence>
<accession>A0AB38LVU2</accession>
<dbReference type="Proteomes" id="UP000305064">
    <property type="component" value="Unassembled WGS sequence"/>
</dbReference>
<organism evidence="1 2">
    <name type="scientific">Aureobasidium pullulans</name>
    <name type="common">Black yeast</name>
    <name type="synonym">Pullularia pullulans</name>
    <dbReference type="NCBI Taxonomy" id="5580"/>
    <lineage>
        <taxon>Eukaryota</taxon>
        <taxon>Fungi</taxon>
        <taxon>Dikarya</taxon>
        <taxon>Ascomycota</taxon>
        <taxon>Pezizomycotina</taxon>
        <taxon>Dothideomycetes</taxon>
        <taxon>Dothideomycetidae</taxon>
        <taxon>Dothideales</taxon>
        <taxon>Saccotheciaceae</taxon>
        <taxon>Aureobasidium</taxon>
    </lineage>
</organism>
<gene>
    <name evidence="1" type="ORF">D6C94_06196</name>
</gene>
<evidence type="ECO:0000313" key="2">
    <source>
        <dbReference type="Proteomes" id="UP000305064"/>
    </source>
</evidence>
<dbReference type="EMBL" id="QZBJ01000040">
    <property type="protein sequence ID" value="THY73042.1"/>
    <property type="molecule type" value="Genomic_DNA"/>
</dbReference>
<proteinExistence type="predicted"/>
<dbReference type="AlphaFoldDB" id="A0AB38LVU2"/>
<evidence type="ECO:0000313" key="1">
    <source>
        <dbReference type="EMBL" id="THY73042.1"/>
    </source>
</evidence>
<reference evidence="1 2" key="1">
    <citation type="submission" date="2018-10" db="EMBL/GenBank/DDBJ databases">
        <title>Fifty Aureobasidium pullulans genomes reveal a recombining polyextremotolerant generalist.</title>
        <authorList>
            <person name="Gostincar C."/>
            <person name="Turk M."/>
            <person name="Zajc J."/>
            <person name="Gunde-Cimerman N."/>
        </authorList>
    </citation>
    <scope>NUCLEOTIDE SEQUENCE [LARGE SCALE GENOMIC DNA]</scope>
    <source>
        <strain evidence="1 2">EXF-4256</strain>
    </source>
</reference>
<comment type="caution">
    <text evidence="1">The sequence shown here is derived from an EMBL/GenBank/DDBJ whole genome shotgun (WGS) entry which is preliminary data.</text>
</comment>
<name>A0AB38LVU2_AURPU</name>
<protein>
    <recommendedName>
        <fullName evidence="3">HTH CENPB-type domain-containing protein</fullName>
    </recommendedName>
</protein>
<sequence length="154" mass="17437">MLVTSENWCHDFLERLKHANQRELPRTLATARARRQERPRPQLATCSYLFSYLPLLMLPTSQYIKGQSRYQNSALFIPATCLNKSSQGTIVVRLGLCPLRATTPAHYLCRKTSCFPTVAFGLVGNLASNAKMSNLATLSWINQLPRCRLLLKLL</sequence>